<evidence type="ECO:0000313" key="12">
    <source>
        <dbReference type="Proteomes" id="UP000243579"/>
    </source>
</evidence>
<dbReference type="PROSITE" id="PS50294">
    <property type="entry name" value="WD_REPEATS_REGION"/>
    <property type="match status" value="3"/>
</dbReference>
<dbReference type="Proteomes" id="UP000243579">
    <property type="component" value="Unassembled WGS sequence"/>
</dbReference>
<dbReference type="SUPFAM" id="SSF50978">
    <property type="entry name" value="WD40 repeat-like"/>
    <property type="match status" value="1"/>
</dbReference>
<dbReference type="InterPro" id="IPR036322">
    <property type="entry name" value="WD40_repeat_dom_sf"/>
</dbReference>
<dbReference type="GO" id="GO:0000398">
    <property type="term" value="P:mRNA splicing, via spliceosome"/>
    <property type="evidence" value="ECO:0007669"/>
    <property type="project" value="InterPro"/>
</dbReference>
<feature type="repeat" description="WD" evidence="9">
    <location>
        <begin position="342"/>
        <end position="383"/>
    </location>
</feature>
<keyword evidence="4" id="KW-0677">Repeat</keyword>
<organism evidence="11 12">
    <name type="scientific">Achlya hypogyna</name>
    <name type="common">Oomycete</name>
    <name type="synonym">Protoachlya hypogyna</name>
    <dbReference type="NCBI Taxonomy" id="1202772"/>
    <lineage>
        <taxon>Eukaryota</taxon>
        <taxon>Sar</taxon>
        <taxon>Stramenopiles</taxon>
        <taxon>Oomycota</taxon>
        <taxon>Saprolegniomycetes</taxon>
        <taxon>Saprolegniales</taxon>
        <taxon>Achlyaceae</taxon>
        <taxon>Achlya</taxon>
    </lineage>
</organism>
<name>A0A1V9YC01_ACHHY</name>
<comment type="subcellular location">
    <subcellularLocation>
        <location evidence="1">Nucleus speckle</location>
    </subcellularLocation>
</comment>
<dbReference type="STRING" id="1202772.A0A1V9YC01"/>
<dbReference type="AlphaFoldDB" id="A0A1V9YC01"/>
<dbReference type="InterPro" id="IPR006594">
    <property type="entry name" value="LisH"/>
</dbReference>
<feature type="repeat" description="WD" evidence="9">
    <location>
        <begin position="480"/>
        <end position="517"/>
    </location>
</feature>
<feature type="repeat" description="WD" evidence="9">
    <location>
        <begin position="219"/>
        <end position="241"/>
    </location>
</feature>
<dbReference type="Gene3D" id="2.130.10.10">
    <property type="entry name" value="YVTN repeat-like/Quinoprotein amine dehydrogenase"/>
    <property type="match status" value="2"/>
</dbReference>
<evidence type="ECO:0000256" key="6">
    <source>
        <dbReference type="ARBA" id="ARBA00023242"/>
    </source>
</evidence>
<feature type="repeat" description="WD" evidence="9">
    <location>
        <begin position="257"/>
        <end position="298"/>
    </location>
</feature>
<comment type="caution">
    <text evidence="11">The sequence shown here is derived from an EMBL/GenBank/DDBJ whole genome shotgun (WGS) entry which is preliminary data.</text>
</comment>
<keyword evidence="12" id="KW-1185">Reference proteome</keyword>
<keyword evidence="6" id="KW-0539">Nucleus</keyword>
<keyword evidence="2 9" id="KW-0853">WD repeat</keyword>
<dbReference type="InterPro" id="IPR001680">
    <property type="entry name" value="WD40_rpt"/>
</dbReference>
<accession>A0A1V9YC01</accession>
<dbReference type="PANTHER" id="PTHR22848">
    <property type="entry name" value="WD40 REPEAT PROTEIN"/>
    <property type="match status" value="1"/>
</dbReference>
<evidence type="ECO:0000256" key="7">
    <source>
        <dbReference type="ARBA" id="ARBA00025801"/>
    </source>
</evidence>
<evidence type="ECO:0000256" key="8">
    <source>
        <dbReference type="ARBA" id="ARBA00026184"/>
    </source>
</evidence>
<dbReference type="PRINTS" id="PR00320">
    <property type="entry name" value="GPROTEINBRPT"/>
</dbReference>
<dbReference type="GO" id="GO:0016607">
    <property type="term" value="C:nuclear speck"/>
    <property type="evidence" value="ECO:0007669"/>
    <property type="project" value="UniProtKB-SubCell"/>
</dbReference>
<dbReference type="SMART" id="SM00320">
    <property type="entry name" value="WD40"/>
    <property type="match status" value="5"/>
</dbReference>
<dbReference type="Pfam" id="PF00400">
    <property type="entry name" value="WD40"/>
    <property type="match status" value="5"/>
</dbReference>
<evidence type="ECO:0000256" key="4">
    <source>
        <dbReference type="ARBA" id="ARBA00022737"/>
    </source>
</evidence>
<evidence type="ECO:0000256" key="9">
    <source>
        <dbReference type="PROSITE-ProRule" id="PRU00221"/>
    </source>
</evidence>
<feature type="repeat" description="WD" evidence="9">
    <location>
        <begin position="300"/>
        <end position="341"/>
    </location>
</feature>
<gene>
    <name evidence="11" type="ORF">ACHHYP_14923</name>
</gene>
<dbReference type="Pfam" id="PF17814">
    <property type="entry name" value="LisH_TPL"/>
    <property type="match status" value="1"/>
</dbReference>
<dbReference type="InterPro" id="IPR020472">
    <property type="entry name" value="WD40_PAC1"/>
</dbReference>
<evidence type="ECO:0000256" key="2">
    <source>
        <dbReference type="ARBA" id="ARBA00022574"/>
    </source>
</evidence>
<evidence type="ECO:0000313" key="11">
    <source>
        <dbReference type="EMBL" id="OQR83244.1"/>
    </source>
</evidence>
<dbReference type="InterPro" id="IPR045184">
    <property type="entry name" value="SMU1"/>
</dbReference>
<comment type="similarity">
    <text evidence="7">Belongs to the WD repeat SMU1 family.</text>
</comment>
<keyword evidence="5" id="KW-0508">mRNA splicing</keyword>
<proteinExistence type="inferred from homology"/>
<dbReference type="PROSITE" id="PS50082">
    <property type="entry name" value="WD_REPEATS_2"/>
    <property type="match status" value="5"/>
</dbReference>
<dbReference type="OrthoDB" id="538223at2759"/>
<keyword evidence="3" id="KW-0507">mRNA processing</keyword>
<reference evidence="11 12" key="1">
    <citation type="journal article" date="2014" name="Genome Biol. Evol.">
        <title>The secreted proteins of Achlya hypogyna and Thraustotheca clavata identify the ancestral oomycete secretome and reveal gene acquisitions by horizontal gene transfer.</title>
        <authorList>
            <person name="Misner I."/>
            <person name="Blouin N."/>
            <person name="Leonard G."/>
            <person name="Richards T.A."/>
            <person name="Lane C.E."/>
        </authorList>
    </citation>
    <scope>NUCLEOTIDE SEQUENCE [LARGE SCALE GENOMIC DNA]</scope>
    <source>
        <strain evidence="11 12">ATCC 48635</strain>
    </source>
</reference>
<evidence type="ECO:0000256" key="1">
    <source>
        <dbReference type="ARBA" id="ARBA00004324"/>
    </source>
</evidence>
<feature type="domain" description="TPL/SMU1 LisH-like dimerisation" evidence="10">
    <location>
        <begin position="6"/>
        <end position="34"/>
    </location>
</feature>
<dbReference type="EMBL" id="JNBR01002250">
    <property type="protein sequence ID" value="OQR83244.1"/>
    <property type="molecule type" value="Genomic_DNA"/>
</dbReference>
<protein>
    <recommendedName>
        <fullName evidence="8">WD40 repeat-containing protein SMU1</fullName>
    </recommendedName>
</protein>
<dbReference type="InterPro" id="IPR015943">
    <property type="entry name" value="WD40/YVTN_repeat-like_dom_sf"/>
</dbReference>
<dbReference type="PROSITE" id="PS50896">
    <property type="entry name" value="LISH"/>
    <property type="match status" value="1"/>
</dbReference>
<dbReference type="PROSITE" id="PS00678">
    <property type="entry name" value="WD_REPEATS_1"/>
    <property type="match status" value="2"/>
</dbReference>
<evidence type="ECO:0000256" key="3">
    <source>
        <dbReference type="ARBA" id="ARBA00022664"/>
    </source>
</evidence>
<dbReference type="CDD" id="cd00200">
    <property type="entry name" value="WD40"/>
    <property type="match status" value="1"/>
</dbReference>
<dbReference type="InterPro" id="IPR019775">
    <property type="entry name" value="WD40_repeat_CS"/>
</dbReference>
<evidence type="ECO:0000259" key="10">
    <source>
        <dbReference type="Pfam" id="PF17814"/>
    </source>
</evidence>
<sequence length="517" mass="56786">MEIAGEDVIRLMQQFLREHKMFETLHTLQRESQVTFNAVDSADALLSDITFGKWDLVLRQTQHLHFPAPVMIDLYEQIALELAEMGEFAVAKELLASAAPLQTLRANDITRFNALGRLTDPRSTFDVKTAYAGSTKEQRREALAQRVKKHVATVPPSRLLTLLGQALKFQQLSGVLPSELDLFQNAAKRLKVDRVEEKIQAPHGKIKFSKASCPQTAQFSTDGSMLVTGTKDGFVEAWDFDKCQLKKDLDYQARDEFMMHEVGVSAEAFSRDGDLLATAGVDGKVKVWKVSTGQCLRRFEHAHSNSIYSIAFSRDGSQLLTSSFDQLVRLHGLKSGQTLKEFHGHDGYVNAAVFSNDATKVISASCDGTVKVWDVKSATCLTTMRPPQAAAGVEMDVLNVLPVPGQKDALVLVTRSKTLHLITFAGDSLRAFADPHDGIEPKGDFVAAALSPKGAFLYGLTEKGYVLCFKVDSGALEHAMQVCNGEVFGIAHHPHRNVLATYGSDGYVRLWSAAGSD</sequence>
<evidence type="ECO:0000256" key="5">
    <source>
        <dbReference type="ARBA" id="ARBA00023187"/>
    </source>
</evidence>
<dbReference type="SMART" id="SM00667">
    <property type="entry name" value="LisH"/>
    <property type="match status" value="1"/>
</dbReference>
<dbReference type="InterPro" id="IPR054532">
    <property type="entry name" value="TPL_SMU1_LisH-like"/>
</dbReference>